<feature type="compositionally biased region" description="Low complexity" evidence="1">
    <location>
        <begin position="192"/>
        <end position="207"/>
    </location>
</feature>
<comment type="caution">
    <text evidence="2">The sequence shown here is derived from an EMBL/GenBank/DDBJ whole genome shotgun (WGS) entry which is preliminary data.</text>
</comment>
<feature type="compositionally biased region" description="Polar residues" evidence="1">
    <location>
        <begin position="229"/>
        <end position="239"/>
    </location>
</feature>
<feature type="region of interest" description="Disordered" evidence="1">
    <location>
        <begin position="738"/>
        <end position="766"/>
    </location>
</feature>
<sequence length="766" mass="80955">MELQFAEIEAQHQQFISGKYPDRDNLAKNLGARYLNGPYCASMESLSGTSEVFQGRSARSRTTSDNSHPGPPQWESLHHLPGDSPEGLGTHQKPGRTSSARGHGNKSGTGAAVRGFTREGQPSALKRSQSSMRTDSNADQSSNLHTKAAMAGSSSGNLVSPIGRVASDTPYSKDSTVMSSSHECSPSLLIRPSHSPSNTSVSSPATSQLQSRSRPISLVTATPGRPISLVTTTPGSSDYSSDKSGHRQTAGWSSGGSGSRGRFSNSNPHVFRFRDDSPEAESVTSSAVGETQSVSISMPMRQVPKDRADVIGEVISTPSITGLCTSSAELMRSGSQDKLPDSYSNQSLRSPKGHAHLASHPLLSDSSEADDDRAAVQQQVDVEAHDMMHLRLDHGVKDGATIHGGLQTEGWEDEDMGEEPSLMHLHKTSKESSSAVIKAAPKVLPLGQKHGSDETASPSHGGANVAQYLVPAAFQQQVPPAQAAITTRSSTPSSHHHQADAHAPSAGATATTTITGEDSVLYGSPQVFRSDGSGSRYFLSPAGSNPRSRTAWGTQGQASVYANQAELEVVVGPGSQGSQYEQQFVILPSVGTSAAEQVYNRVSGGDQRGLRTFNFVVPPVSAGPAAYFPEATSLLYSPLRYVGDSDDEDYSISHSSGLHTSSSTSAAAHHHRHHISRRVSAAASIPPSPSTALAPYHLTRGGLEADESTNTTAHTSIERYGISPQDESTNTTAHTSIERYGISPQDESTNTTAHTSIERYGISPPR</sequence>
<gene>
    <name evidence="2" type="ORF">CEUSTIGMA_g7124.t1</name>
</gene>
<feature type="region of interest" description="Disordered" evidence="1">
    <location>
        <begin position="331"/>
        <end position="375"/>
    </location>
</feature>
<proteinExistence type="predicted"/>
<feature type="compositionally biased region" description="Polar residues" evidence="1">
    <location>
        <begin position="745"/>
        <end position="755"/>
    </location>
</feature>
<feature type="compositionally biased region" description="Polar residues" evidence="1">
    <location>
        <begin position="331"/>
        <end position="349"/>
    </location>
</feature>
<dbReference type="Proteomes" id="UP000232323">
    <property type="component" value="Unassembled WGS sequence"/>
</dbReference>
<reference evidence="2 3" key="1">
    <citation type="submission" date="2017-08" db="EMBL/GenBank/DDBJ databases">
        <title>Acidophilic green algal genome provides insights into adaptation to an acidic environment.</title>
        <authorList>
            <person name="Hirooka S."/>
            <person name="Hirose Y."/>
            <person name="Kanesaki Y."/>
            <person name="Higuchi S."/>
            <person name="Fujiwara T."/>
            <person name="Onuma R."/>
            <person name="Era A."/>
            <person name="Ohbayashi R."/>
            <person name="Uzuka A."/>
            <person name="Nozaki H."/>
            <person name="Yoshikawa H."/>
            <person name="Miyagishima S.Y."/>
        </authorList>
    </citation>
    <scope>NUCLEOTIDE SEQUENCE [LARGE SCALE GENOMIC DNA]</scope>
    <source>
        <strain evidence="2 3">NIES-2499</strain>
    </source>
</reference>
<dbReference type="EMBL" id="BEGY01000045">
    <property type="protein sequence ID" value="GAX79683.1"/>
    <property type="molecule type" value="Genomic_DNA"/>
</dbReference>
<feature type="region of interest" description="Disordered" evidence="1">
    <location>
        <begin position="51"/>
        <end position="300"/>
    </location>
</feature>
<feature type="compositionally biased region" description="Basic residues" evidence="1">
    <location>
        <begin position="668"/>
        <end position="677"/>
    </location>
</feature>
<feature type="compositionally biased region" description="Low complexity" evidence="1">
    <location>
        <begin position="479"/>
        <end position="493"/>
    </location>
</feature>
<evidence type="ECO:0000313" key="2">
    <source>
        <dbReference type="EMBL" id="GAX79683.1"/>
    </source>
</evidence>
<keyword evidence="3" id="KW-1185">Reference proteome</keyword>
<evidence type="ECO:0000313" key="3">
    <source>
        <dbReference type="Proteomes" id="UP000232323"/>
    </source>
</evidence>
<feature type="region of interest" description="Disordered" evidence="1">
    <location>
        <begin position="479"/>
        <end position="508"/>
    </location>
</feature>
<protein>
    <submittedName>
        <fullName evidence="2">Uncharacterized protein</fullName>
    </submittedName>
</protein>
<evidence type="ECO:0000256" key="1">
    <source>
        <dbReference type="SAM" id="MobiDB-lite"/>
    </source>
</evidence>
<accession>A0A250X9C4</accession>
<feature type="region of interest" description="Disordered" evidence="1">
    <location>
        <begin position="649"/>
        <end position="695"/>
    </location>
</feature>
<feature type="compositionally biased region" description="Polar residues" evidence="1">
    <location>
        <begin position="282"/>
        <end position="296"/>
    </location>
</feature>
<feature type="compositionally biased region" description="Low complexity" evidence="1">
    <location>
        <begin position="652"/>
        <end position="667"/>
    </location>
</feature>
<name>A0A250X9C4_9CHLO</name>
<feature type="compositionally biased region" description="Polar residues" evidence="1">
    <location>
        <begin position="169"/>
        <end position="184"/>
    </location>
</feature>
<feature type="compositionally biased region" description="Polar residues" evidence="1">
    <location>
        <begin position="126"/>
        <end position="145"/>
    </location>
</feature>
<organism evidence="2 3">
    <name type="scientific">Chlamydomonas eustigma</name>
    <dbReference type="NCBI Taxonomy" id="1157962"/>
    <lineage>
        <taxon>Eukaryota</taxon>
        <taxon>Viridiplantae</taxon>
        <taxon>Chlorophyta</taxon>
        <taxon>core chlorophytes</taxon>
        <taxon>Chlorophyceae</taxon>
        <taxon>CS clade</taxon>
        <taxon>Chlamydomonadales</taxon>
        <taxon>Chlamydomonadaceae</taxon>
        <taxon>Chlamydomonas</taxon>
    </lineage>
</organism>
<dbReference type="AlphaFoldDB" id="A0A250X9C4"/>